<reference evidence="2 3" key="1">
    <citation type="submission" date="2020-02" db="EMBL/GenBank/DDBJ databases">
        <title>Whole genome sequence of Halogeometricum borinquense strain wsp4.</title>
        <authorList>
            <person name="Verma D.K."/>
            <person name="Gopal K."/>
            <person name="Prasad E.S."/>
        </authorList>
    </citation>
    <scope>NUCLEOTIDE SEQUENCE [LARGE SCALE GENOMIC DNA]</scope>
    <source>
        <strain evidence="3">wsp4</strain>
    </source>
</reference>
<organism evidence="2 3">
    <name type="scientific">Halogeometricum borinquense</name>
    <dbReference type="NCBI Taxonomy" id="60847"/>
    <lineage>
        <taxon>Archaea</taxon>
        <taxon>Methanobacteriati</taxon>
        <taxon>Methanobacteriota</taxon>
        <taxon>Stenosarchaea group</taxon>
        <taxon>Halobacteria</taxon>
        <taxon>Halobacteriales</taxon>
        <taxon>Haloferacaceae</taxon>
        <taxon>Halogeometricum</taxon>
    </lineage>
</organism>
<dbReference type="EMBL" id="CP048739">
    <property type="protein sequence ID" value="QIB74978.1"/>
    <property type="molecule type" value="Genomic_DNA"/>
</dbReference>
<keyword evidence="1" id="KW-0175">Coiled coil</keyword>
<evidence type="ECO:0000313" key="3">
    <source>
        <dbReference type="Proteomes" id="UP000465846"/>
    </source>
</evidence>
<evidence type="ECO:0000313" key="2">
    <source>
        <dbReference type="EMBL" id="QIB74978.1"/>
    </source>
</evidence>
<sequence length="206" mass="23357">MSQETNPQDRMVRLYFGRPGEMKPSKEEVGEFIKTKMGLVRKGGEPRWSEGLCELIALGMDAWYQGQVERANLVSPERVEKLEERTQEQREKIADLQQQLAREQRDDGRMEAVDAVHQTEASILKVLCRDEHIGAKSPNYVSIPRVSEATGLDYDTITHYAEMLSKPAFGEHIEMDRFGENIKAASEEAYDEYCEAAGIDGVSLDE</sequence>
<dbReference type="RefSeq" id="WP_163486811.1">
    <property type="nucleotide sequence ID" value="NZ_CP048739.1"/>
</dbReference>
<proteinExistence type="predicted"/>
<protein>
    <submittedName>
        <fullName evidence="2">Uncharacterized protein</fullName>
    </submittedName>
</protein>
<gene>
    <name evidence="2" type="ORF">G3I44_12220</name>
</gene>
<dbReference type="GeneID" id="44080179"/>
<name>A0A6C0UPU3_9EURY</name>
<dbReference type="AlphaFoldDB" id="A0A6C0UPU3"/>
<accession>A0A6C0UPU3</accession>
<feature type="coiled-coil region" evidence="1">
    <location>
        <begin position="79"/>
        <end position="106"/>
    </location>
</feature>
<evidence type="ECO:0000256" key="1">
    <source>
        <dbReference type="SAM" id="Coils"/>
    </source>
</evidence>
<dbReference type="Proteomes" id="UP000465846">
    <property type="component" value="Chromosome"/>
</dbReference>